<dbReference type="GO" id="GO:0043565">
    <property type="term" value="F:sequence-specific DNA binding"/>
    <property type="evidence" value="ECO:0007669"/>
    <property type="project" value="InterPro"/>
</dbReference>
<keyword evidence="1" id="KW-0805">Transcription regulation</keyword>
<evidence type="ECO:0000313" key="6">
    <source>
        <dbReference type="Proteomes" id="UP000236454"/>
    </source>
</evidence>
<dbReference type="PANTHER" id="PTHR43280">
    <property type="entry name" value="ARAC-FAMILY TRANSCRIPTIONAL REGULATOR"/>
    <property type="match status" value="1"/>
</dbReference>
<dbReference type="PROSITE" id="PS01124">
    <property type="entry name" value="HTH_ARAC_FAMILY_2"/>
    <property type="match status" value="1"/>
</dbReference>
<reference evidence="5 6" key="1">
    <citation type="submission" date="2016-10" db="EMBL/GenBank/DDBJ databases">
        <authorList>
            <person name="de Groot N.N."/>
        </authorList>
    </citation>
    <scope>NUCLEOTIDE SEQUENCE [LARGE SCALE GENOMIC DNA]</scope>
    <source>
        <strain evidence="5 6">CGMCC 1.7005</strain>
    </source>
</reference>
<evidence type="ECO:0000256" key="1">
    <source>
        <dbReference type="ARBA" id="ARBA00023015"/>
    </source>
</evidence>
<protein>
    <submittedName>
        <fullName evidence="5">Transcriptional regulator, AraC family</fullName>
    </submittedName>
</protein>
<keyword evidence="2" id="KW-0238">DNA-binding</keyword>
<dbReference type="AlphaFoldDB" id="A0A1I6Y534"/>
<accession>A0A1I6Y534</accession>
<dbReference type="OrthoDB" id="952277at2"/>
<evidence type="ECO:0000256" key="3">
    <source>
        <dbReference type="ARBA" id="ARBA00023163"/>
    </source>
</evidence>
<dbReference type="SUPFAM" id="SSF46689">
    <property type="entry name" value="Homeodomain-like"/>
    <property type="match status" value="1"/>
</dbReference>
<dbReference type="EMBL" id="FPAS01000001">
    <property type="protein sequence ID" value="SFT45483.1"/>
    <property type="molecule type" value="Genomic_DNA"/>
</dbReference>
<organism evidence="5 6">
    <name type="scientific">Lishizhenia tianjinensis</name>
    <dbReference type="NCBI Taxonomy" id="477690"/>
    <lineage>
        <taxon>Bacteria</taxon>
        <taxon>Pseudomonadati</taxon>
        <taxon>Bacteroidota</taxon>
        <taxon>Flavobacteriia</taxon>
        <taxon>Flavobacteriales</taxon>
        <taxon>Crocinitomicaceae</taxon>
        <taxon>Lishizhenia</taxon>
    </lineage>
</organism>
<dbReference type="InterPro" id="IPR018060">
    <property type="entry name" value="HTH_AraC"/>
</dbReference>
<proteinExistence type="predicted"/>
<sequence length="189" mass="21681">MNTKQIIIKNMVCPRCIAAVKSLCEDLELQVEDVELGRLKLSKDPTREELIKLDEGLEGLGFERSESVQNDLVTQIKSLVVQQVHHTKEPLTVNFSAFLSEQTHHEYTYLSKLFSKEEGETIEQFILKQKIEKVKELLSYDEMSLSEIAFQMNYSSAAYLSSQFKKVTGQTPSAFKKSEEKKRLSIDQL</sequence>
<gene>
    <name evidence="5" type="ORF">SAMN05216474_0658</name>
</gene>
<dbReference type="GO" id="GO:0003700">
    <property type="term" value="F:DNA-binding transcription factor activity"/>
    <property type="evidence" value="ECO:0007669"/>
    <property type="project" value="InterPro"/>
</dbReference>
<name>A0A1I6Y534_9FLAO</name>
<feature type="domain" description="HTH araC/xylS-type" evidence="4">
    <location>
        <begin position="99"/>
        <end position="178"/>
    </location>
</feature>
<dbReference type="InterPro" id="IPR009057">
    <property type="entry name" value="Homeodomain-like_sf"/>
</dbReference>
<evidence type="ECO:0000313" key="5">
    <source>
        <dbReference type="EMBL" id="SFT45483.1"/>
    </source>
</evidence>
<dbReference type="InterPro" id="IPR018062">
    <property type="entry name" value="HTH_AraC-typ_CS"/>
</dbReference>
<dbReference type="STRING" id="477690.SAMN05216474_0658"/>
<dbReference type="Pfam" id="PF12833">
    <property type="entry name" value="HTH_18"/>
    <property type="match status" value="1"/>
</dbReference>
<dbReference type="PANTHER" id="PTHR43280:SF28">
    <property type="entry name" value="HTH-TYPE TRANSCRIPTIONAL ACTIVATOR RHAS"/>
    <property type="match status" value="1"/>
</dbReference>
<dbReference type="RefSeq" id="WP_090246282.1">
    <property type="nucleotide sequence ID" value="NZ_FPAS01000001.1"/>
</dbReference>
<dbReference type="Proteomes" id="UP000236454">
    <property type="component" value="Unassembled WGS sequence"/>
</dbReference>
<dbReference type="Gene3D" id="1.10.10.60">
    <property type="entry name" value="Homeodomain-like"/>
    <property type="match status" value="1"/>
</dbReference>
<dbReference type="SMART" id="SM00342">
    <property type="entry name" value="HTH_ARAC"/>
    <property type="match status" value="1"/>
</dbReference>
<dbReference type="PROSITE" id="PS00041">
    <property type="entry name" value="HTH_ARAC_FAMILY_1"/>
    <property type="match status" value="1"/>
</dbReference>
<keyword evidence="6" id="KW-1185">Reference proteome</keyword>
<evidence type="ECO:0000256" key="2">
    <source>
        <dbReference type="ARBA" id="ARBA00023125"/>
    </source>
</evidence>
<keyword evidence="3" id="KW-0804">Transcription</keyword>
<evidence type="ECO:0000259" key="4">
    <source>
        <dbReference type="PROSITE" id="PS01124"/>
    </source>
</evidence>